<reference evidence="1 2" key="1">
    <citation type="submission" date="2018-04" db="EMBL/GenBank/DDBJ databases">
        <authorList>
            <person name="Harrington T."/>
            <person name="Washburn E."/>
            <person name="Bricker J."/>
            <person name="McKinney A."/>
            <person name="Betsko A.J."/>
            <person name="Garlena R.A."/>
            <person name="Russell D.A."/>
            <person name="Pope W.A."/>
            <person name="Jacobs-Sera D."/>
            <person name="Hatfull G.F."/>
        </authorList>
    </citation>
    <scope>NUCLEOTIDE SEQUENCE [LARGE SCALE GENOMIC DNA]</scope>
</reference>
<dbReference type="Gene3D" id="3.40.50.300">
    <property type="entry name" value="P-loop containing nucleotide triphosphate hydrolases"/>
    <property type="match status" value="1"/>
</dbReference>
<accession>A0A2Z4Q366</accession>
<dbReference type="InterPro" id="IPR027417">
    <property type="entry name" value="P-loop_NTPase"/>
</dbReference>
<gene>
    <name evidence="1" type="primary">11</name>
    <name evidence="1" type="ORF">SEA_ANNASERENA_11</name>
</gene>
<name>A0A2Z4Q366_9CAUD</name>
<dbReference type="Pfam" id="PF03237">
    <property type="entry name" value="Terminase_6N"/>
    <property type="match status" value="1"/>
</dbReference>
<dbReference type="EMBL" id="MH271292">
    <property type="protein sequence ID" value="AWY04467.1"/>
    <property type="molecule type" value="Genomic_DNA"/>
</dbReference>
<protein>
    <submittedName>
        <fullName evidence="1">Terminase</fullName>
    </submittedName>
</protein>
<dbReference type="Gene3D" id="3.30.420.280">
    <property type="match status" value="1"/>
</dbReference>
<organism evidence="1 2">
    <name type="scientific">Microbacterium phage AnnaSerena</name>
    <dbReference type="NCBI Taxonomy" id="2201432"/>
    <lineage>
        <taxon>Viruses</taxon>
        <taxon>Duplodnaviria</taxon>
        <taxon>Heunggongvirae</taxon>
        <taxon>Uroviricota</taxon>
        <taxon>Caudoviricetes</taxon>
        <taxon>Krampusvirus</taxon>
        <taxon>Krampusvirus krampus</taxon>
    </lineage>
</organism>
<evidence type="ECO:0000313" key="1">
    <source>
        <dbReference type="EMBL" id="AWY04467.1"/>
    </source>
</evidence>
<sequence length="486" mass="54852">MTPNKTTIDLGAAQPKAMLSLGAMFEEQGYSPHRIQKLVHAARFGKQKARFRTVDAGRRTGKSNLGGHELAIEAMRMPVRLQTEDLSRTGRRAEFWIVGPEYDDSEKEFRVLYDTLKRLGADFDQPGTYYSPAGGQLSISLFDGAFQVHTKSSKNEKTLVGEALEGVIFAEAAKIKPIVWPKYIRPMLADYKGWALFTSTPEGKNWFYEQWKRGQDPAQTEYWSVRAPSWSNNILFPGGETDPEIISLASGMSAEKFKQEIGAEFTEFVGRVFKDFDEEVNVVDCYYDPRRPLYVAADYGYTNPNVLLFIQVGVWGDVYVIAEYYKAQRTTSDMIRDVKDDPRLRALARAAVALYPDPEDPGASAELSDEFGWKIQGNTGGLLNTRIELIRKLLKPQPFELEDGHPEKLPKLWFDRSCTNTISDFLDYRYPETKEEAVAAGVESPEKPVKANDHGTEAFSRFAGGYFHHEKPKKRARVSSASMSRG</sequence>
<evidence type="ECO:0000313" key="2">
    <source>
        <dbReference type="Proteomes" id="UP000251068"/>
    </source>
</evidence>
<dbReference type="Proteomes" id="UP000251068">
    <property type="component" value="Segment"/>
</dbReference>
<proteinExistence type="predicted"/>